<organism evidence="10 11">
    <name type="scientific">Agrilus planipennis</name>
    <name type="common">Emerald ash borer</name>
    <name type="synonym">Agrilus marcopoli</name>
    <dbReference type="NCBI Taxonomy" id="224129"/>
    <lineage>
        <taxon>Eukaryota</taxon>
        <taxon>Metazoa</taxon>
        <taxon>Ecdysozoa</taxon>
        <taxon>Arthropoda</taxon>
        <taxon>Hexapoda</taxon>
        <taxon>Insecta</taxon>
        <taxon>Pterygota</taxon>
        <taxon>Neoptera</taxon>
        <taxon>Endopterygota</taxon>
        <taxon>Coleoptera</taxon>
        <taxon>Polyphaga</taxon>
        <taxon>Elateriformia</taxon>
        <taxon>Buprestoidea</taxon>
        <taxon>Buprestidae</taxon>
        <taxon>Agrilinae</taxon>
        <taxon>Agrilus</taxon>
    </lineage>
</organism>
<dbReference type="Gene3D" id="1.20.5.340">
    <property type="match status" value="1"/>
</dbReference>
<dbReference type="GO" id="GO:0051015">
    <property type="term" value="F:actin filament binding"/>
    <property type="evidence" value="ECO:0007669"/>
    <property type="project" value="TreeGrafter"/>
</dbReference>
<dbReference type="PROSITE" id="PS50096">
    <property type="entry name" value="IQ"/>
    <property type="match status" value="1"/>
</dbReference>
<dbReference type="InterPro" id="IPR036064">
    <property type="entry name" value="MYSc_Myo18"/>
</dbReference>
<feature type="binding site" evidence="6">
    <location>
        <begin position="595"/>
        <end position="602"/>
    </location>
    <ligand>
        <name>ATP</name>
        <dbReference type="ChEBI" id="CHEBI:30616"/>
    </ligand>
</feature>
<dbReference type="Gene3D" id="4.10.270.10">
    <property type="entry name" value="Myosin, subunit A"/>
    <property type="match status" value="1"/>
</dbReference>
<feature type="compositionally biased region" description="Polar residues" evidence="8">
    <location>
        <begin position="2041"/>
        <end position="2056"/>
    </location>
</feature>
<gene>
    <name evidence="11" type="primary">LOC108734519</name>
</gene>
<evidence type="ECO:0000256" key="5">
    <source>
        <dbReference type="ARBA" id="ARBA00023175"/>
    </source>
</evidence>
<evidence type="ECO:0000259" key="9">
    <source>
        <dbReference type="PROSITE" id="PS51456"/>
    </source>
</evidence>
<dbReference type="InParanoid" id="A0A7F5RLG9"/>
<dbReference type="RefSeq" id="XP_025836791.1">
    <property type="nucleotide sequence ID" value="XM_025981006.1"/>
</dbReference>
<reference evidence="11" key="1">
    <citation type="submission" date="2025-08" db="UniProtKB">
        <authorList>
            <consortium name="RefSeq"/>
        </authorList>
    </citation>
    <scope>IDENTIFICATION</scope>
    <source>
        <tissue evidence="11">Entire body</tissue>
    </source>
</reference>
<dbReference type="Gene3D" id="1.10.10.820">
    <property type="match status" value="1"/>
</dbReference>
<dbReference type="OrthoDB" id="2914378at2759"/>
<dbReference type="InterPro" id="IPR036961">
    <property type="entry name" value="Kinesin_motor_dom_sf"/>
</dbReference>
<evidence type="ECO:0000256" key="8">
    <source>
        <dbReference type="SAM" id="MobiDB-lite"/>
    </source>
</evidence>
<feature type="region of interest" description="Disordered" evidence="8">
    <location>
        <begin position="1"/>
        <end position="37"/>
    </location>
</feature>
<protein>
    <submittedName>
        <fullName evidence="11">Unconventional myosin-XVIIIa isoform X1</fullName>
    </submittedName>
</protein>
<feature type="compositionally biased region" description="Polar residues" evidence="8">
    <location>
        <begin position="1"/>
        <end position="10"/>
    </location>
</feature>
<keyword evidence="10" id="KW-1185">Reference proteome</keyword>
<evidence type="ECO:0000313" key="10">
    <source>
        <dbReference type="Proteomes" id="UP000192223"/>
    </source>
</evidence>
<keyword evidence="5 6" id="KW-0505">Motor protein</keyword>
<feature type="compositionally biased region" description="Basic and acidic residues" evidence="8">
    <location>
        <begin position="125"/>
        <end position="151"/>
    </location>
</feature>
<keyword evidence="1 6" id="KW-0547">Nucleotide-binding</keyword>
<dbReference type="InterPro" id="IPR057772">
    <property type="entry name" value="SH3_Myo18a"/>
</dbReference>
<dbReference type="FunCoup" id="A0A7F5RLG9">
    <property type="interactions" value="302"/>
</dbReference>
<dbReference type="InterPro" id="IPR027417">
    <property type="entry name" value="P-loop_NTPase"/>
</dbReference>
<dbReference type="GO" id="GO:0003774">
    <property type="term" value="F:cytoskeletal motor activity"/>
    <property type="evidence" value="ECO:0007669"/>
    <property type="project" value="UniProtKB-UniRule"/>
</dbReference>
<dbReference type="GO" id="GO:0005737">
    <property type="term" value="C:cytoplasm"/>
    <property type="evidence" value="ECO:0007669"/>
    <property type="project" value="TreeGrafter"/>
</dbReference>
<dbReference type="GO" id="GO:0005524">
    <property type="term" value="F:ATP binding"/>
    <property type="evidence" value="ECO:0007669"/>
    <property type="project" value="UniProtKB-UniRule"/>
</dbReference>
<dbReference type="PROSITE" id="PS51456">
    <property type="entry name" value="MYOSIN_MOTOR"/>
    <property type="match status" value="1"/>
</dbReference>
<feature type="compositionally biased region" description="Acidic residues" evidence="8">
    <location>
        <begin position="2030"/>
        <end position="2040"/>
    </location>
</feature>
<evidence type="ECO:0000256" key="4">
    <source>
        <dbReference type="ARBA" id="ARBA00023123"/>
    </source>
</evidence>
<keyword evidence="2 6" id="KW-0067">ATP-binding</keyword>
<dbReference type="Gene3D" id="6.20.240.20">
    <property type="match status" value="1"/>
</dbReference>
<dbReference type="SMART" id="SM00242">
    <property type="entry name" value="MYSc"/>
    <property type="match status" value="1"/>
</dbReference>
<dbReference type="Proteomes" id="UP000192223">
    <property type="component" value="Unplaced"/>
</dbReference>
<dbReference type="PRINTS" id="PR00193">
    <property type="entry name" value="MYOSINHEAVY"/>
</dbReference>
<dbReference type="Pfam" id="PF24556">
    <property type="entry name" value="SH3_Myosin-XVIIIa"/>
    <property type="match status" value="1"/>
</dbReference>
<dbReference type="InterPro" id="IPR001609">
    <property type="entry name" value="Myosin_head_motor_dom-like"/>
</dbReference>
<dbReference type="Pfam" id="PF00063">
    <property type="entry name" value="Myosin_head"/>
    <property type="match status" value="1"/>
</dbReference>
<comment type="caution">
    <text evidence="6">Lacks conserved residue(s) required for the propagation of feature annotation.</text>
</comment>
<proteinExistence type="inferred from homology"/>
<feature type="region of interest" description="Disordered" evidence="8">
    <location>
        <begin position="1811"/>
        <end position="1830"/>
    </location>
</feature>
<dbReference type="Gene3D" id="3.40.850.10">
    <property type="entry name" value="Kinesin motor domain"/>
    <property type="match status" value="1"/>
</dbReference>
<dbReference type="GO" id="GO:0016460">
    <property type="term" value="C:myosin II complex"/>
    <property type="evidence" value="ECO:0007669"/>
    <property type="project" value="TreeGrafter"/>
</dbReference>
<dbReference type="GO" id="GO:0032982">
    <property type="term" value="C:myosin filament"/>
    <property type="evidence" value="ECO:0007669"/>
    <property type="project" value="TreeGrafter"/>
</dbReference>
<feature type="coiled-coil region" evidence="7">
    <location>
        <begin position="1330"/>
        <end position="1430"/>
    </location>
</feature>
<feature type="region of interest" description="Disordered" evidence="8">
    <location>
        <begin position="2076"/>
        <end position="2096"/>
    </location>
</feature>
<evidence type="ECO:0000256" key="2">
    <source>
        <dbReference type="ARBA" id="ARBA00022840"/>
    </source>
</evidence>
<dbReference type="Gene3D" id="1.20.58.530">
    <property type="match status" value="1"/>
</dbReference>
<feature type="region of interest" description="Disordered" evidence="8">
    <location>
        <begin position="333"/>
        <end position="357"/>
    </location>
</feature>
<dbReference type="CDD" id="cd01386">
    <property type="entry name" value="MYSc_Myo18"/>
    <property type="match status" value="1"/>
</dbReference>
<feature type="region of interest" description="Disordered" evidence="8">
    <location>
        <begin position="69"/>
        <end position="261"/>
    </location>
</feature>
<dbReference type="PANTHER" id="PTHR45615">
    <property type="entry name" value="MYOSIN HEAVY CHAIN, NON-MUSCLE"/>
    <property type="match status" value="1"/>
</dbReference>
<name>A0A7F5RLG9_AGRPL</name>
<dbReference type="SUPFAM" id="SSF52540">
    <property type="entry name" value="P-loop containing nucleoside triphosphate hydrolases"/>
    <property type="match status" value="1"/>
</dbReference>
<feature type="compositionally biased region" description="Basic and acidic residues" evidence="8">
    <location>
        <begin position="224"/>
        <end position="239"/>
    </location>
</feature>
<dbReference type="CTD" id="41955"/>
<evidence type="ECO:0000256" key="7">
    <source>
        <dbReference type="SAM" id="Coils"/>
    </source>
</evidence>
<dbReference type="PANTHER" id="PTHR45615:SF36">
    <property type="entry name" value="MYOSIN HEAVY CHAIN-LIKE, ISOFORM B-RELATED"/>
    <property type="match status" value="1"/>
</dbReference>
<sequence length="2096" mass="237992">MYSFFESSLRNSKRTFSFRDDPQKHHKSCSGVAHASGKYNATSDEYNRTCKIHEKRNCKSCEIPKNVPSFQKVSSLSSDGHSETESVESGTQEEPFDRNKPENKSLKKKFAAFKRSDSAPVNLGVKKDNTATKSDDRASKNPQEIRRERLKQILNSRASPTQNKSFEESLVPTFPTKKEENNCSSFRRRFPSFRRSGSAPDKLGNAKPKEVKDDFDVHLGGSSKDPRAERRQRLKEILKSRASFRAEPGQRRSYTKSCNSDHSFDEIKIPATSTIAAAAATSVINKPEKIEFKTSLRVSFNRKFGHTTVSGDYYKNVVPTVSKNNIAQKSVKVEESVHHQPATESVPQSKPQVPPKPSVKPVNVVVVGGGRLRTSFRKSIKKLQKIKTATWEELYNIALNRKATIGDEGSYLKSWNDFILQRLEEEGIEQAKTEDQIANEIEWLDAERVWLVHRGGFTCAKKITTTAEGDIGKLRIQIDQTGEILEVDEDDLEKANPPQFDRAEDLAVLRHLNESSILHTVRQRYASNLIHTYAGSNTLLVVNPMAPLAIYSEKVVSLFKGCKSEDMPPHIYSVAQSAYHDMLSTRKDQSILFMGRGGSGKTTNFRHAIQYLLTATGSVNKILSVEKLTSVWTVLESFGNAKTVLNANATKFTQIFSLDFDQSGCIASASIQTLMLEKSRIARKNESEGTFHVMYRLLSGVDGHLRKDLFLDQMTGNEQNAFMTPLQKQEDKQKAQNEFVKLCNAMNTLGVIEQEQKVIWLVLAAIYHLGCAGATKAGISNSRYQFLNPQSAQRAAYLLGTTVEELSRLIFGLPSGSLGTPSTPRAPFRTPSPIEKGIDRDVVGLEALEGMVVGLYSELFNAVISLINRSISAPVHTVSSILLVDAPGFQNPATCGKQTGASFEELCHNYLQERLQLLFYYTNMVAPHNKYVQENVELEAYDFEGDNCINPRPMVNLLDKTAHSTVVRTSQSDLQECDRRGMLWLLDEEAMCPGTSDEAFLERVFTHYGDKEHQVLIRKAPGSGQFVLQHLQGTNPVLYNTNGWVKASRENPVSRSAVTLLQESSKDDVVKMFVNSRGLGPSSFSGSMTGIEGSQSLRRASSIRRTFTAGAAAIKRKSICLQTKFSVDGLVETLRRTKLRFVYCLLPQHNAGVCDSNPTLLGVSSSDSDPEDAVINVPLLRSQLRGGQLLESVRMCKQGFPQAMPLSEFRRRFQLLTGELKPASPILDERKAVEDVLLTLDLDMSGYRVGLSQIFLRSGVLAQLENQRDEHLAGMVVSLQAHCRGYITRKKLIQRRLQDIAVRCIQRNVRKFLVVRDWPWWRLLVRVTPLLNVHRTEEELKNKTEELENLKAKVEKLESERTLLKYEKDKLEAKLSEMTADLAEEHSTSTLATERLEAETSERMRLERELTEVQNKNKVLQDSSERLELELLYAKSDLNGISEEDDDGCADNNDANIYKQRYERAKKELEFTKKRLQQQHEDDLEQLVGLKKQLEKKLTDAYEEVEEQKQVVGQWKRKVQKLNSETNDLRLLLEEQSARNNLLEKKQRKFDSEMQLLQDELRSERQARDRLSREKDVILTEKYNVETNLADTKLELELKEEKLRALQKELDELTHGGKTEEEIAVLRKQKMDMERRLLDQEEELDELAGQVQLLEQSKVRLEMSLEQQRKEAKKEAQQRDDEIEEIRCNAQKKVKALEAQLENEHEERTQLLRDKHELERRLTAFAESDRNDRAGDEALLQRLKRDLKRSKVLLRDTQAQLDRQKSENPSKAVIRQLRNQIEDLDYARSSAVKAKQSVETELFELQTTLEETQKGRHDAEEKVNSLSREKSDLQAQLEENEEELAEVLKKYKAAVQQMSLDQLALQEQVSLVSELEAERNTLKEQLAEVTSKLESAENIGEASSNLLVKRLELKNKELESKLDLEQTTRSRLETQITRLKEAVDKLQNEIVSHRTKEQLAQENVRKLQKNIRELKEELGHHQSKENEWLQKKKELEKRCECLEVEASASKADLKLALKRIEDLQAAIQGDLEEGTTESDSEQVSYSSEESLNSFPSKLSLKPTGFDGERRLVWNQLSGTSKSSSMSNSQGKDGSFA</sequence>
<evidence type="ECO:0000256" key="6">
    <source>
        <dbReference type="PROSITE-ProRule" id="PRU00782"/>
    </source>
</evidence>
<evidence type="ECO:0000256" key="1">
    <source>
        <dbReference type="ARBA" id="ARBA00022741"/>
    </source>
</evidence>
<dbReference type="Gene3D" id="1.20.120.720">
    <property type="entry name" value="Myosin VI head, motor domain, U50 subdomain"/>
    <property type="match status" value="1"/>
</dbReference>
<evidence type="ECO:0000313" key="11">
    <source>
        <dbReference type="RefSeq" id="XP_025836791.1"/>
    </source>
</evidence>
<feature type="compositionally biased region" description="Polar residues" evidence="8">
    <location>
        <begin position="69"/>
        <end position="79"/>
    </location>
</feature>
<feature type="compositionally biased region" description="Basic and acidic residues" evidence="8">
    <location>
        <begin position="95"/>
        <end position="105"/>
    </location>
</feature>
<dbReference type="GO" id="GO:0031032">
    <property type="term" value="P:actomyosin structure organization"/>
    <property type="evidence" value="ECO:0007669"/>
    <property type="project" value="TreeGrafter"/>
</dbReference>
<feature type="coiled-coil region" evidence="7">
    <location>
        <begin position="1455"/>
        <end position="1767"/>
    </location>
</feature>
<feature type="compositionally biased region" description="Polar residues" evidence="8">
    <location>
        <begin position="153"/>
        <end position="164"/>
    </location>
</feature>
<evidence type="ECO:0000256" key="3">
    <source>
        <dbReference type="ARBA" id="ARBA00023054"/>
    </source>
</evidence>
<comment type="similarity">
    <text evidence="6">Belongs to the TRAFAC class myosin-kinesin ATPase superfamily. Myosin family.</text>
</comment>
<dbReference type="GeneID" id="108734519"/>
<feature type="region of interest" description="Disordered" evidence="8">
    <location>
        <begin position="2030"/>
        <end position="2064"/>
    </location>
</feature>
<feature type="domain" description="Myosin motor" evidence="9">
    <location>
        <begin position="501"/>
        <end position="1269"/>
    </location>
</feature>
<feature type="compositionally biased region" description="Basic and acidic residues" evidence="8">
    <location>
        <begin position="207"/>
        <end position="217"/>
    </location>
</feature>
<keyword evidence="4 6" id="KW-0518">Myosin</keyword>
<accession>A0A7F5RLG9</accession>
<feature type="compositionally biased region" description="Low complexity" evidence="8">
    <location>
        <begin position="2077"/>
        <end position="2096"/>
    </location>
</feature>
<keyword evidence="3 7" id="KW-0175">Coiled coil</keyword>
<dbReference type="FunFam" id="3.40.850.10:FF:000020">
    <property type="entry name" value="unconventional myosin-XVIIIa isoform X1"/>
    <property type="match status" value="1"/>
</dbReference>
<keyword evidence="6" id="KW-0009">Actin-binding</keyword>